<gene>
    <name evidence="2" type="ORF">GP954_30245</name>
</gene>
<feature type="non-terminal residue" evidence="2">
    <location>
        <position position="52"/>
    </location>
</feature>
<sequence length="52" mass="6039">MALPVNKRVLKILFILFVVAFCVYLVPRVAINFFYYPDDKIYGPDPWSAESV</sequence>
<accession>A0A6L7CRS7</accession>
<proteinExistence type="predicted"/>
<evidence type="ECO:0000256" key="1">
    <source>
        <dbReference type="SAM" id="Phobius"/>
    </source>
</evidence>
<evidence type="ECO:0000313" key="3">
    <source>
        <dbReference type="Proteomes" id="UP000480485"/>
    </source>
</evidence>
<dbReference type="Proteomes" id="UP000480485">
    <property type="component" value="Unassembled WGS sequence"/>
</dbReference>
<reference evidence="2 3" key="1">
    <citation type="submission" date="2019-12" db="EMBL/GenBank/DDBJ databases">
        <title>Enteriobacteria Tanzani isolates_8377-8380.</title>
        <authorList>
            <person name="Subbiah M."/>
            <person name="Call D."/>
        </authorList>
    </citation>
    <scope>NUCLEOTIDE SEQUENCE [LARGE SCALE GENOMIC DNA]</scope>
    <source>
        <strain evidence="2 3">8378wC7</strain>
    </source>
</reference>
<dbReference type="GO" id="GO:0016787">
    <property type="term" value="F:hydrolase activity"/>
    <property type="evidence" value="ECO:0007669"/>
    <property type="project" value="UniProtKB-KW"/>
</dbReference>
<feature type="transmembrane region" description="Helical" evidence="1">
    <location>
        <begin position="12"/>
        <end position="36"/>
    </location>
</feature>
<keyword evidence="1" id="KW-0472">Membrane</keyword>
<organism evidence="2 3">
    <name type="scientific">Escherichia coli</name>
    <dbReference type="NCBI Taxonomy" id="562"/>
    <lineage>
        <taxon>Bacteria</taxon>
        <taxon>Pseudomonadati</taxon>
        <taxon>Pseudomonadota</taxon>
        <taxon>Gammaproteobacteria</taxon>
        <taxon>Enterobacterales</taxon>
        <taxon>Enterobacteriaceae</taxon>
        <taxon>Escherichia</taxon>
    </lineage>
</organism>
<dbReference type="EMBL" id="WTRN01002280">
    <property type="protein sequence ID" value="MWT89369.1"/>
    <property type="molecule type" value="Genomic_DNA"/>
</dbReference>
<keyword evidence="1" id="KW-0812">Transmembrane</keyword>
<comment type="caution">
    <text evidence="2">The sequence shown here is derived from an EMBL/GenBank/DDBJ whole genome shotgun (WGS) entry which is preliminary data.</text>
</comment>
<keyword evidence="2" id="KW-0378">Hydrolase</keyword>
<name>A0A6L7CRS7_ECOLX</name>
<evidence type="ECO:0000313" key="2">
    <source>
        <dbReference type="EMBL" id="MWT89369.1"/>
    </source>
</evidence>
<keyword evidence="1" id="KW-1133">Transmembrane helix</keyword>
<dbReference type="AlphaFoldDB" id="A0A6L7CRS7"/>
<protein>
    <submittedName>
        <fullName evidence="2">Alpha/beta hydrolase</fullName>
    </submittedName>
</protein>